<evidence type="ECO:0000313" key="1">
    <source>
        <dbReference type="EMBL" id="GHH81199.1"/>
    </source>
</evidence>
<name>A0A919GB59_9ACTN</name>
<protein>
    <submittedName>
        <fullName evidence="1">Uncharacterized protein</fullName>
    </submittedName>
</protein>
<reference evidence="1" key="1">
    <citation type="journal article" date="2014" name="Int. J. Syst. Evol. Microbiol.">
        <title>Complete genome sequence of Corynebacterium casei LMG S-19264T (=DSM 44701T), isolated from a smear-ripened cheese.</title>
        <authorList>
            <consortium name="US DOE Joint Genome Institute (JGI-PGF)"/>
            <person name="Walter F."/>
            <person name="Albersmeier A."/>
            <person name="Kalinowski J."/>
            <person name="Ruckert C."/>
        </authorList>
    </citation>
    <scope>NUCLEOTIDE SEQUENCE</scope>
    <source>
        <strain evidence="1">CGMCC 4.7403</strain>
    </source>
</reference>
<gene>
    <name evidence="1" type="ORF">GCM10017771_02480</name>
</gene>
<evidence type="ECO:0000313" key="2">
    <source>
        <dbReference type="Proteomes" id="UP000603227"/>
    </source>
</evidence>
<comment type="caution">
    <text evidence="1">The sequence shown here is derived from an EMBL/GenBank/DDBJ whole genome shotgun (WGS) entry which is preliminary data.</text>
</comment>
<accession>A0A919GB59</accession>
<reference evidence="1" key="2">
    <citation type="submission" date="2020-09" db="EMBL/GenBank/DDBJ databases">
        <authorList>
            <person name="Sun Q."/>
            <person name="Zhou Y."/>
        </authorList>
    </citation>
    <scope>NUCLEOTIDE SEQUENCE</scope>
    <source>
        <strain evidence="1">CGMCC 4.7403</strain>
    </source>
</reference>
<dbReference type="AlphaFoldDB" id="A0A919GB59"/>
<keyword evidence="2" id="KW-1185">Reference proteome</keyword>
<dbReference type="RefSeq" id="WP_189780463.1">
    <property type="nucleotide sequence ID" value="NZ_BNAT01000001.1"/>
</dbReference>
<proteinExistence type="predicted"/>
<dbReference type="EMBL" id="BNAT01000001">
    <property type="protein sequence ID" value="GHH81199.1"/>
    <property type="molecule type" value="Genomic_DNA"/>
</dbReference>
<organism evidence="1 2">
    <name type="scientific">Streptomyces capitiformicae</name>
    <dbReference type="NCBI Taxonomy" id="2014920"/>
    <lineage>
        <taxon>Bacteria</taxon>
        <taxon>Bacillati</taxon>
        <taxon>Actinomycetota</taxon>
        <taxon>Actinomycetes</taxon>
        <taxon>Kitasatosporales</taxon>
        <taxon>Streptomycetaceae</taxon>
        <taxon>Streptomyces</taxon>
    </lineage>
</organism>
<sequence>MPGSDPTPYSPSPPPSSEQAVELAAHWRRLVNDWVMRQHRPYEADASSVGVEFELPEAERRIQLGFTTTNTEMLLVMATDDRYLKPDQLAVAAAAANAWNIERLAPVMSICNLAGEQPPYLMGFSTLPLTCRITRSAFRAMADRWLKDARSLFTWCHRECHL</sequence>
<dbReference type="Proteomes" id="UP000603227">
    <property type="component" value="Unassembled WGS sequence"/>
</dbReference>